<dbReference type="InterPro" id="IPR001789">
    <property type="entry name" value="Sig_transdc_resp-reg_receiver"/>
</dbReference>
<proteinExistence type="predicted"/>
<dbReference type="SMART" id="SM00448">
    <property type="entry name" value="REC"/>
    <property type="match status" value="1"/>
</dbReference>
<evidence type="ECO:0000256" key="2">
    <source>
        <dbReference type="ARBA" id="ARBA00023012"/>
    </source>
</evidence>
<evidence type="ECO:0000259" key="7">
    <source>
        <dbReference type="PROSITE" id="PS50110"/>
    </source>
</evidence>
<evidence type="ECO:0000256" key="4">
    <source>
        <dbReference type="ARBA" id="ARBA00023125"/>
    </source>
</evidence>
<sequence length="317" mass="35626">MNAPRLLIIDDSRLIVQIIVDYFEPMGYSIHRAGHAEEALRGLELETPDIIVSDILMPGIDGWSLFERIRSRPEFSEIPFIFLTTERELPQKLRGFHLGADDYVTKPFEVEELYARVERSLERRRQLEKARRGDGAVLAGSVEHLSLPDLLQILSLNGRNGVVYLRSHSTEGEVHFDGGKVTHAWSGNISGQKALYRMLGWEDAEFRVMPGDGIARERSVDQQIDTVMMHGMVSLDEWNRWKVGLPETGQVLAVNAEQRDAVKTETVTEPEYEVLARARSGSSIAAILDDCPLLDGALAEAICSLLDRKILLPVDPR</sequence>
<evidence type="ECO:0000313" key="8">
    <source>
        <dbReference type="EMBL" id="MBD3866575.1"/>
    </source>
</evidence>
<evidence type="ECO:0000256" key="6">
    <source>
        <dbReference type="PROSITE-ProRule" id="PRU00169"/>
    </source>
</evidence>
<dbReference type="PROSITE" id="PS50110">
    <property type="entry name" value="RESPONSE_REGULATORY"/>
    <property type="match status" value="1"/>
</dbReference>
<evidence type="ECO:0000256" key="3">
    <source>
        <dbReference type="ARBA" id="ARBA00023015"/>
    </source>
</evidence>
<dbReference type="Gene3D" id="3.40.50.2300">
    <property type="match status" value="1"/>
</dbReference>
<dbReference type="Proteomes" id="UP000648239">
    <property type="component" value="Unassembled WGS sequence"/>
</dbReference>
<keyword evidence="4" id="KW-0238">DNA-binding</keyword>
<dbReference type="GO" id="GO:0032993">
    <property type="term" value="C:protein-DNA complex"/>
    <property type="evidence" value="ECO:0007669"/>
    <property type="project" value="TreeGrafter"/>
</dbReference>
<dbReference type="InterPro" id="IPR025497">
    <property type="entry name" value="PatA-like_N"/>
</dbReference>
<dbReference type="PANTHER" id="PTHR48111">
    <property type="entry name" value="REGULATOR OF RPOS"/>
    <property type="match status" value="1"/>
</dbReference>
<dbReference type="GO" id="GO:0000976">
    <property type="term" value="F:transcription cis-regulatory region binding"/>
    <property type="evidence" value="ECO:0007669"/>
    <property type="project" value="TreeGrafter"/>
</dbReference>
<dbReference type="AlphaFoldDB" id="A0A8J6Y3U0"/>
<evidence type="ECO:0000313" key="9">
    <source>
        <dbReference type="Proteomes" id="UP000648239"/>
    </source>
</evidence>
<comment type="caution">
    <text evidence="8">The sequence shown here is derived from an EMBL/GenBank/DDBJ whole genome shotgun (WGS) entry which is preliminary data.</text>
</comment>
<keyword evidence="5" id="KW-0804">Transcription</keyword>
<keyword evidence="1 6" id="KW-0597">Phosphoprotein</keyword>
<organism evidence="8 9">
    <name type="scientific">Candidatus Polarisedimenticola svalbardensis</name>
    <dbReference type="NCBI Taxonomy" id="2886004"/>
    <lineage>
        <taxon>Bacteria</taxon>
        <taxon>Pseudomonadati</taxon>
        <taxon>Acidobacteriota</taxon>
        <taxon>Candidatus Polarisedimenticolia</taxon>
        <taxon>Candidatus Polarisedimenticolales</taxon>
        <taxon>Candidatus Polarisedimenticolaceae</taxon>
        <taxon>Candidatus Polarisedimenticola</taxon>
    </lineage>
</organism>
<feature type="modified residue" description="4-aspartylphosphate" evidence="6">
    <location>
        <position position="54"/>
    </location>
</feature>
<dbReference type="CDD" id="cd17574">
    <property type="entry name" value="REC_OmpR"/>
    <property type="match status" value="1"/>
</dbReference>
<dbReference type="GO" id="GO:0000156">
    <property type="term" value="F:phosphorelay response regulator activity"/>
    <property type="evidence" value="ECO:0007669"/>
    <property type="project" value="TreeGrafter"/>
</dbReference>
<dbReference type="PANTHER" id="PTHR48111:SF1">
    <property type="entry name" value="TWO-COMPONENT RESPONSE REGULATOR ORR33"/>
    <property type="match status" value="1"/>
</dbReference>
<dbReference type="SUPFAM" id="SSF52172">
    <property type="entry name" value="CheY-like"/>
    <property type="match status" value="1"/>
</dbReference>
<evidence type="ECO:0000256" key="1">
    <source>
        <dbReference type="ARBA" id="ARBA00022553"/>
    </source>
</evidence>
<dbReference type="GO" id="GO:0006355">
    <property type="term" value="P:regulation of DNA-templated transcription"/>
    <property type="evidence" value="ECO:0007669"/>
    <property type="project" value="TreeGrafter"/>
</dbReference>
<reference evidence="8 9" key="1">
    <citation type="submission" date="2020-08" db="EMBL/GenBank/DDBJ databases">
        <title>Acidobacteriota in marine sediments use diverse sulfur dissimilation pathways.</title>
        <authorList>
            <person name="Wasmund K."/>
        </authorList>
    </citation>
    <scope>NUCLEOTIDE SEQUENCE [LARGE SCALE GENOMIC DNA]</scope>
    <source>
        <strain evidence="8">MAG AM4</strain>
    </source>
</reference>
<dbReference type="GO" id="GO:0005829">
    <property type="term" value="C:cytosol"/>
    <property type="evidence" value="ECO:0007669"/>
    <property type="project" value="TreeGrafter"/>
</dbReference>
<dbReference type="Pfam" id="PF00072">
    <property type="entry name" value="Response_reg"/>
    <property type="match status" value="1"/>
</dbReference>
<dbReference type="Pfam" id="PF14332">
    <property type="entry name" value="DUF4388"/>
    <property type="match status" value="1"/>
</dbReference>
<keyword evidence="2" id="KW-0902">Two-component regulatory system</keyword>
<feature type="domain" description="Response regulatory" evidence="7">
    <location>
        <begin position="5"/>
        <end position="121"/>
    </location>
</feature>
<keyword evidence="3" id="KW-0805">Transcription regulation</keyword>
<evidence type="ECO:0000256" key="5">
    <source>
        <dbReference type="ARBA" id="ARBA00023163"/>
    </source>
</evidence>
<dbReference type="InterPro" id="IPR039420">
    <property type="entry name" value="WalR-like"/>
</dbReference>
<name>A0A8J6Y3U0_9BACT</name>
<protein>
    <submittedName>
        <fullName evidence="8">Response regulator</fullName>
    </submittedName>
</protein>
<dbReference type="EMBL" id="JACXWD010000001">
    <property type="protein sequence ID" value="MBD3866575.1"/>
    <property type="molecule type" value="Genomic_DNA"/>
</dbReference>
<gene>
    <name evidence="8" type="ORF">IFK94_00475</name>
</gene>
<accession>A0A8J6Y3U0</accession>
<dbReference type="InterPro" id="IPR011006">
    <property type="entry name" value="CheY-like_superfamily"/>
</dbReference>